<dbReference type="Proteomes" id="UP001237642">
    <property type="component" value="Unassembled WGS sequence"/>
</dbReference>
<proteinExistence type="predicted"/>
<sequence length="126" mass="13971">MLNLLWGLCAQLVAEGQPVADKNAKKVLQGMCYEVSVGRKGASVVDVAAAQKKTMSKVACGLVNRPKDDLITNIDATDVDDELAAVEYVYDIYKFFKHKLSIIPSILSSSFSIKPVILRWKTWFFS</sequence>
<evidence type="ECO:0000256" key="1">
    <source>
        <dbReference type="SAM" id="SignalP"/>
    </source>
</evidence>
<accession>A0AAD8J4E7</accession>
<dbReference type="EMBL" id="JAUIZM010000002">
    <property type="protein sequence ID" value="KAK1397477.1"/>
    <property type="molecule type" value="Genomic_DNA"/>
</dbReference>
<keyword evidence="3" id="KW-1185">Reference proteome</keyword>
<reference evidence="2" key="1">
    <citation type="submission" date="2023-02" db="EMBL/GenBank/DDBJ databases">
        <title>Genome of toxic invasive species Heracleum sosnowskyi carries increased number of genes despite the absence of recent whole-genome duplications.</title>
        <authorList>
            <person name="Schelkunov M."/>
            <person name="Shtratnikova V."/>
            <person name="Makarenko M."/>
            <person name="Klepikova A."/>
            <person name="Omelchenko D."/>
            <person name="Novikova G."/>
            <person name="Obukhova E."/>
            <person name="Bogdanov V."/>
            <person name="Penin A."/>
            <person name="Logacheva M."/>
        </authorList>
    </citation>
    <scope>NUCLEOTIDE SEQUENCE</scope>
    <source>
        <strain evidence="2">Hsosn_3</strain>
        <tissue evidence="2">Leaf</tissue>
    </source>
</reference>
<evidence type="ECO:0000313" key="3">
    <source>
        <dbReference type="Proteomes" id="UP001237642"/>
    </source>
</evidence>
<dbReference type="AlphaFoldDB" id="A0AAD8J4E7"/>
<feature type="signal peptide" evidence="1">
    <location>
        <begin position="1"/>
        <end position="16"/>
    </location>
</feature>
<feature type="chain" id="PRO_5042004388" evidence="1">
    <location>
        <begin position="17"/>
        <end position="126"/>
    </location>
</feature>
<reference evidence="2" key="2">
    <citation type="submission" date="2023-05" db="EMBL/GenBank/DDBJ databases">
        <authorList>
            <person name="Schelkunov M.I."/>
        </authorList>
    </citation>
    <scope>NUCLEOTIDE SEQUENCE</scope>
    <source>
        <strain evidence="2">Hsosn_3</strain>
        <tissue evidence="2">Leaf</tissue>
    </source>
</reference>
<evidence type="ECO:0000313" key="2">
    <source>
        <dbReference type="EMBL" id="KAK1397477.1"/>
    </source>
</evidence>
<protein>
    <submittedName>
        <fullName evidence="2">Uncharacterized protein</fullName>
    </submittedName>
</protein>
<keyword evidence="1" id="KW-0732">Signal</keyword>
<organism evidence="2 3">
    <name type="scientific">Heracleum sosnowskyi</name>
    <dbReference type="NCBI Taxonomy" id="360622"/>
    <lineage>
        <taxon>Eukaryota</taxon>
        <taxon>Viridiplantae</taxon>
        <taxon>Streptophyta</taxon>
        <taxon>Embryophyta</taxon>
        <taxon>Tracheophyta</taxon>
        <taxon>Spermatophyta</taxon>
        <taxon>Magnoliopsida</taxon>
        <taxon>eudicotyledons</taxon>
        <taxon>Gunneridae</taxon>
        <taxon>Pentapetalae</taxon>
        <taxon>asterids</taxon>
        <taxon>campanulids</taxon>
        <taxon>Apiales</taxon>
        <taxon>Apiaceae</taxon>
        <taxon>Apioideae</taxon>
        <taxon>apioid superclade</taxon>
        <taxon>Tordylieae</taxon>
        <taxon>Tordyliinae</taxon>
        <taxon>Heracleum</taxon>
    </lineage>
</organism>
<gene>
    <name evidence="2" type="ORF">POM88_007340</name>
</gene>
<comment type="caution">
    <text evidence="2">The sequence shown here is derived from an EMBL/GenBank/DDBJ whole genome shotgun (WGS) entry which is preliminary data.</text>
</comment>
<name>A0AAD8J4E7_9APIA</name>